<comment type="caution">
    <text evidence="1">The sequence shown here is derived from an EMBL/GenBank/DDBJ whole genome shotgun (WGS) entry which is preliminary data.</text>
</comment>
<keyword evidence="2" id="KW-1185">Reference proteome</keyword>
<accession>A0ABV9Q4I6</accession>
<evidence type="ECO:0000313" key="1">
    <source>
        <dbReference type="EMBL" id="MFC4768729.1"/>
    </source>
</evidence>
<name>A0ABV9Q4I6_9BACL</name>
<proteinExistence type="predicted"/>
<organism evidence="1 2">
    <name type="scientific">Effusibacillus consociatus</name>
    <dbReference type="NCBI Taxonomy" id="1117041"/>
    <lineage>
        <taxon>Bacteria</taxon>
        <taxon>Bacillati</taxon>
        <taxon>Bacillota</taxon>
        <taxon>Bacilli</taxon>
        <taxon>Bacillales</taxon>
        <taxon>Alicyclobacillaceae</taxon>
        <taxon>Effusibacillus</taxon>
    </lineage>
</organism>
<dbReference type="Proteomes" id="UP001596002">
    <property type="component" value="Unassembled WGS sequence"/>
</dbReference>
<protein>
    <submittedName>
        <fullName evidence="1">Uncharacterized protein</fullName>
    </submittedName>
</protein>
<dbReference type="RefSeq" id="WP_380026674.1">
    <property type="nucleotide sequence ID" value="NZ_JBHSHC010000112.1"/>
</dbReference>
<dbReference type="EMBL" id="JBHSHC010000112">
    <property type="protein sequence ID" value="MFC4768729.1"/>
    <property type="molecule type" value="Genomic_DNA"/>
</dbReference>
<gene>
    <name evidence="1" type="ORF">ACFO8Q_15395</name>
</gene>
<reference evidence="2" key="1">
    <citation type="journal article" date="2019" name="Int. J. Syst. Evol. Microbiol.">
        <title>The Global Catalogue of Microorganisms (GCM) 10K type strain sequencing project: providing services to taxonomists for standard genome sequencing and annotation.</title>
        <authorList>
            <consortium name="The Broad Institute Genomics Platform"/>
            <consortium name="The Broad Institute Genome Sequencing Center for Infectious Disease"/>
            <person name="Wu L."/>
            <person name="Ma J."/>
        </authorList>
    </citation>
    <scope>NUCLEOTIDE SEQUENCE [LARGE SCALE GENOMIC DNA]</scope>
    <source>
        <strain evidence="2">WYCCWR 12678</strain>
    </source>
</reference>
<sequence length="83" mass="9679">MDVGDKRKELRLALLKDLYEHHFTHKGEPKVIPREPNEDSEHVLAYEYLKDKGLAEFKVYHKSAYQAKITASGIDFVESNNEF</sequence>
<evidence type="ECO:0000313" key="2">
    <source>
        <dbReference type="Proteomes" id="UP001596002"/>
    </source>
</evidence>